<keyword evidence="2" id="KW-0804">Transcription</keyword>
<evidence type="ECO:0000259" key="3">
    <source>
        <dbReference type="PROSITE" id="PS01124"/>
    </source>
</evidence>
<dbReference type="SUPFAM" id="SSF46689">
    <property type="entry name" value="Homeodomain-like"/>
    <property type="match status" value="2"/>
</dbReference>
<dbReference type="InterPro" id="IPR018060">
    <property type="entry name" value="HTH_AraC"/>
</dbReference>
<proteinExistence type="predicted"/>
<dbReference type="InterPro" id="IPR009057">
    <property type="entry name" value="Homeodomain-like_sf"/>
</dbReference>
<dbReference type="SMART" id="SM00342">
    <property type="entry name" value="HTH_ARAC"/>
    <property type="match status" value="1"/>
</dbReference>
<feature type="domain" description="HTH araC/xylS-type" evidence="3">
    <location>
        <begin position="206"/>
        <end position="304"/>
    </location>
</feature>
<dbReference type="Gene3D" id="1.10.10.60">
    <property type="entry name" value="Homeodomain-like"/>
    <property type="match status" value="1"/>
</dbReference>
<dbReference type="InterPro" id="IPR009594">
    <property type="entry name" value="Tscrpt_reg_HTH_AraC_N"/>
</dbReference>
<dbReference type="Pfam" id="PF12833">
    <property type="entry name" value="HTH_18"/>
    <property type="match status" value="1"/>
</dbReference>
<organism evidence="4 5">
    <name type="scientific">Geotalea uraniireducens</name>
    <dbReference type="NCBI Taxonomy" id="351604"/>
    <lineage>
        <taxon>Bacteria</taxon>
        <taxon>Pseudomonadati</taxon>
        <taxon>Thermodesulfobacteriota</taxon>
        <taxon>Desulfuromonadia</taxon>
        <taxon>Geobacterales</taxon>
        <taxon>Geobacteraceae</taxon>
        <taxon>Geotalea</taxon>
    </lineage>
</organism>
<name>A0ABM8EL43_9BACT</name>
<reference evidence="4 5" key="1">
    <citation type="submission" date="2022-12" db="EMBL/GenBank/DDBJ databases">
        <title>Polyphasic characterization of Geotalea uranireducens NIT-SL11 newly isolated from a complex of sewage sludge and microbially reduced graphene oxide.</title>
        <authorList>
            <person name="Xie L."/>
            <person name="Yoshida N."/>
            <person name="Meng L."/>
        </authorList>
    </citation>
    <scope>NUCLEOTIDE SEQUENCE [LARGE SCALE GENOMIC DNA]</scope>
    <source>
        <strain evidence="4 5">NIT-SL11</strain>
    </source>
</reference>
<dbReference type="PANTHER" id="PTHR43436:SF1">
    <property type="entry name" value="TRANSCRIPTIONAL REGULATORY PROTEIN"/>
    <property type="match status" value="1"/>
</dbReference>
<keyword evidence="1" id="KW-0805">Transcription regulation</keyword>
<dbReference type="PANTHER" id="PTHR43436">
    <property type="entry name" value="ARAC-FAMILY TRANSCRIPTIONAL REGULATOR"/>
    <property type="match status" value="1"/>
</dbReference>
<dbReference type="Proteomes" id="UP001317705">
    <property type="component" value="Chromosome"/>
</dbReference>
<dbReference type="EMBL" id="AP027151">
    <property type="protein sequence ID" value="BDV43264.1"/>
    <property type="molecule type" value="Genomic_DNA"/>
</dbReference>
<gene>
    <name evidence="4" type="ORF">GURASL_21870</name>
</gene>
<evidence type="ECO:0000256" key="2">
    <source>
        <dbReference type="ARBA" id="ARBA00023163"/>
    </source>
</evidence>
<sequence length="314" mass="35425">MKKQEIGRSETTSDTAAVRNTLIADIARWAINREEFTTPIPGLFFYHHDNPTEPSFGLYDPSICLVVQGAKTVHIENETFIYDANNYLLTSVHLPTTYQVISASPEEPYLGLVLKFDMKELSQLMIDCNAPSPHTKQIEHGMATSEVTLPLLSPFQRLVSLLDEPESIPILAPTIHKEILYRLLVGEQGARLRMIASAGSRSHQVARTIDWLKGNFSEQLRVEDLADMAHMSASSFHSHFRSMTSLSPLQYQKHLRLQEARRLMLAEHLDATTAAFRVGYESSSQFSREYSRLFGAPPLRDVAKLRQESVVTVN</sequence>
<dbReference type="RefSeq" id="WP_281999372.1">
    <property type="nucleotide sequence ID" value="NZ_AP027151.1"/>
</dbReference>
<dbReference type="Pfam" id="PF06719">
    <property type="entry name" value="AraC_N"/>
    <property type="match status" value="1"/>
</dbReference>
<keyword evidence="5" id="KW-1185">Reference proteome</keyword>
<dbReference type="PROSITE" id="PS01124">
    <property type="entry name" value="HTH_ARAC_FAMILY_2"/>
    <property type="match status" value="1"/>
</dbReference>
<evidence type="ECO:0000313" key="5">
    <source>
        <dbReference type="Proteomes" id="UP001317705"/>
    </source>
</evidence>
<protein>
    <submittedName>
        <fullName evidence="4">AraC family transcriptional regulator</fullName>
    </submittedName>
</protein>
<evidence type="ECO:0000256" key="1">
    <source>
        <dbReference type="ARBA" id="ARBA00023015"/>
    </source>
</evidence>
<evidence type="ECO:0000313" key="4">
    <source>
        <dbReference type="EMBL" id="BDV43264.1"/>
    </source>
</evidence>
<accession>A0ABM8EL43</accession>